<sequence>MAAPPEINIKNLTGKWVISKSLSDSTDPVLALQGIGWLTRKAISLATITQHLKMYEAPPESDPSGAPTTHIDIDQRGTGGLKGTTEKRNLDYQWRPHSDYLFGDVRGKTRWVKLEDIVKEKEGGEQDLLEDAKFLVEGWDEETRNGELVDSFVENEDRGWTAWQIWGFATVDGKRMLTRRFAVRKGKEVERIRLVYEYAGKLDS</sequence>
<reference evidence="2" key="1">
    <citation type="journal article" date="2020" name="Stud. Mycol.">
        <title>101 Dothideomycetes genomes: a test case for predicting lifestyles and emergence of pathogens.</title>
        <authorList>
            <person name="Haridas S."/>
            <person name="Albert R."/>
            <person name="Binder M."/>
            <person name="Bloem J."/>
            <person name="Labutti K."/>
            <person name="Salamov A."/>
            <person name="Andreopoulos B."/>
            <person name="Baker S."/>
            <person name="Barry K."/>
            <person name="Bills G."/>
            <person name="Bluhm B."/>
            <person name="Cannon C."/>
            <person name="Castanera R."/>
            <person name="Culley D."/>
            <person name="Daum C."/>
            <person name="Ezra D."/>
            <person name="Gonzalez J."/>
            <person name="Henrissat B."/>
            <person name="Kuo A."/>
            <person name="Liang C."/>
            <person name="Lipzen A."/>
            <person name="Lutzoni F."/>
            <person name="Magnuson J."/>
            <person name="Mondo S."/>
            <person name="Nolan M."/>
            <person name="Ohm R."/>
            <person name="Pangilinan J."/>
            <person name="Park H.-J."/>
            <person name="Ramirez L."/>
            <person name="Alfaro M."/>
            <person name="Sun H."/>
            <person name="Tritt A."/>
            <person name="Yoshinaga Y."/>
            <person name="Zwiers L.-H."/>
            <person name="Turgeon B."/>
            <person name="Goodwin S."/>
            <person name="Spatafora J."/>
            <person name="Crous P."/>
            <person name="Grigoriev I."/>
        </authorList>
    </citation>
    <scope>NUCLEOTIDE SEQUENCE</scope>
    <source>
        <strain evidence="2">CBS 207.26</strain>
    </source>
</reference>
<dbReference type="PANTHER" id="PTHR38115:SF1">
    <property type="entry name" value="LIPOCALIN-LIKE DOMAIN-CONTAINING PROTEIN"/>
    <property type="match status" value="1"/>
</dbReference>
<dbReference type="InterPro" id="IPR053037">
    <property type="entry name" value="Pericyclase_pydY-like"/>
</dbReference>
<accession>A0A6A6E9J4</accession>
<dbReference type="EMBL" id="ML994626">
    <property type="protein sequence ID" value="KAF2187715.1"/>
    <property type="molecule type" value="Genomic_DNA"/>
</dbReference>
<gene>
    <name evidence="2" type="ORF">K469DRAFT_628626</name>
</gene>
<evidence type="ECO:0000256" key="1">
    <source>
        <dbReference type="SAM" id="MobiDB-lite"/>
    </source>
</evidence>
<feature type="region of interest" description="Disordered" evidence="1">
    <location>
        <begin position="56"/>
        <end position="85"/>
    </location>
</feature>
<evidence type="ECO:0000313" key="2">
    <source>
        <dbReference type="EMBL" id="KAF2187715.1"/>
    </source>
</evidence>
<evidence type="ECO:0008006" key="4">
    <source>
        <dbReference type="Google" id="ProtNLM"/>
    </source>
</evidence>
<dbReference type="AlphaFoldDB" id="A0A6A6E9J4"/>
<name>A0A6A6E9J4_9PEZI</name>
<protein>
    <recommendedName>
        <fullName evidence="4">Lipocalin-like domain-containing protein</fullName>
    </recommendedName>
</protein>
<dbReference type="Proteomes" id="UP000800200">
    <property type="component" value="Unassembled WGS sequence"/>
</dbReference>
<dbReference type="OrthoDB" id="425354at2759"/>
<proteinExistence type="predicted"/>
<dbReference type="PANTHER" id="PTHR38115">
    <property type="entry name" value="LIPOCALIN-LIKE DOMAIN-CONTAINING PROTEIN"/>
    <property type="match status" value="1"/>
</dbReference>
<organism evidence="2 3">
    <name type="scientific">Zopfia rhizophila CBS 207.26</name>
    <dbReference type="NCBI Taxonomy" id="1314779"/>
    <lineage>
        <taxon>Eukaryota</taxon>
        <taxon>Fungi</taxon>
        <taxon>Dikarya</taxon>
        <taxon>Ascomycota</taxon>
        <taxon>Pezizomycotina</taxon>
        <taxon>Dothideomycetes</taxon>
        <taxon>Dothideomycetes incertae sedis</taxon>
        <taxon>Zopfiaceae</taxon>
        <taxon>Zopfia</taxon>
    </lineage>
</organism>
<keyword evidence="3" id="KW-1185">Reference proteome</keyword>
<evidence type="ECO:0000313" key="3">
    <source>
        <dbReference type="Proteomes" id="UP000800200"/>
    </source>
</evidence>